<keyword evidence="4" id="KW-0479">Metal-binding</keyword>
<evidence type="ECO:0000256" key="2">
    <source>
        <dbReference type="ARBA" id="ARBA00022533"/>
    </source>
</evidence>
<proteinExistence type="predicted"/>
<evidence type="ECO:0000256" key="3">
    <source>
        <dbReference type="ARBA" id="ARBA00022679"/>
    </source>
</evidence>
<dbReference type="PANTHER" id="PTHR45770">
    <property type="entry name" value="ATP-DEPENDENT 6-PHOSPHOFRUCTOKINASE 1"/>
    <property type="match status" value="1"/>
</dbReference>
<dbReference type="InterPro" id="IPR050929">
    <property type="entry name" value="PFKA"/>
</dbReference>
<keyword evidence="3" id="KW-0808">Transferase</keyword>
<name>A0A678TQF5_SACOF</name>
<dbReference type="InterPro" id="IPR035966">
    <property type="entry name" value="PKF_sf"/>
</dbReference>
<dbReference type="InterPro" id="IPR022953">
    <property type="entry name" value="ATP_PFK"/>
</dbReference>
<keyword evidence="6" id="KW-0460">Magnesium</keyword>
<keyword evidence="2" id="KW-0021">Allosteric enzyme</keyword>
<protein>
    <submittedName>
        <fullName evidence="8">ATP-dependent 6-phosphofructokinase</fullName>
    </submittedName>
</protein>
<dbReference type="SUPFAM" id="SSF53784">
    <property type="entry name" value="Phosphofructokinase"/>
    <property type="match status" value="1"/>
</dbReference>
<dbReference type="InterPro" id="IPR000023">
    <property type="entry name" value="Phosphofructokinase_dom"/>
</dbReference>
<dbReference type="GO" id="GO:0006002">
    <property type="term" value="P:fructose 6-phosphate metabolic process"/>
    <property type="evidence" value="ECO:0007669"/>
    <property type="project" value="InterPro"/>
</dbReference>
<dbReference type="Gene3D" id="3.40.50.460">
    <property type="entry name" value="Phosphofructokinase domain"/>
    <property type="match status" value="1"/>
</dbReference>
<sequence length="508" mass="56175">MALAPMDYAGSISSGQKYLGGFGLPTSSRLQWVGYDMKSRTYQLVARAMSVDQPQLDFSNPDWKKQFQEDFNKRFSLPHLRDVIDVEPRPTTFSLKSRTPLENVNGTMQESWNGYVNDDDRALLKVIKFASPTSAGADCIDPDCSWIEQWVHRAGPRKQIYFEPQYVKAGIVSCGGLCPGLNDVIRQIVLTLEKYGVKNIVGIQHGFRGFFEDHLSEVPESLAVVQTFQTLLTVFRQARRLDMLFVLGGNGTHAGANAIHDECRKRKLQVSIVCVPKTIDNDILLMDKTFGFDTAVEAAQRAINSAYIEAHSAFHGIGLVKLMGRSSGFITMHASLSSGQVDICLIPEVPFTLDGPNGVLRHLEHLIETKGFALVCVAEGAGQEYFQKSNATDASGNMVLSDIGVHLQQKIKSRFKDIGVHSDVKYIDPTYMLRAVRANASDAILCTVLGQNAVHGAFVGFSGITTGVCNTHNVYLPIPEVIKSTRFVDPNSRMWHRCLTSTGQPDFH</sequence>
<comment type="cofactor">
    <cofactor evidence="1">
        <name>Mg(2+)</name>
        <dbReference type="ChEBI" id="CHEBI:18420"/>
    </cofactor>
</comment>
<reference evidence="8" key="1">
    <citation type="submission" date="2018-04" db="EMBL/GenBank/DDBJ databases">
        <title>Comparative Analysis of Homologous Sequences of Saccharum officinarum and Saccharum spontaneum Reveals Independent Polyploidization Events.</title>
        <authorList>
            <person name="Sharma A."/>
            <person name="Song J."/>
            <person name="Lin Q."/>
            <person name="Singh R."/>
            <person name="Ramos N."/>
            <person name="Wang K."/>
            <person name="Zhang J."/>
            <person name="Ming R."/>
            <person name="Yu Q."/>
        </authorList>
    </citation>
    <scope>NUCLEOTIDE SEQUENCE</scope>
</reference>
<feature type="domain" description="Phosphofructokinase" evidence="7">
    <location>
        <begin position="169"/>
        <end position="219"/>
    </location>
</feature>
<evidence type="ECO:0000259" key="7">
    <source>
        <dbReference type="Pfam" id="PF00365"/>
    </source>
</evidence>
<dbReference type="Gene3D" id="3.40.50.450">
    <property type="match status" value="1"/>
</dbReference>
<evidence type="ECO:0000256" key="6">
    <source>
        <dbReference type="ARBA" id="ARBA00022842"/>
    </source>
</evidence>
<dbReference type="GO" id="GO:0003872">
    <property type="term" value="F:6-phosphofructokinase activity"/>
    <property type="evidence" value="ECO:0007669"/>
    <property type="project" value="InterPro"/>
</dbReference>
<dbReference type="GO" id="GO:0046872">
    <property type="term" value="F:metal ion binding"/>
    <property type="evidence" value="ECO:0007669"/>
    <property type="project" value="UniProtKB-KW"/>
</dbReference>
<dbReference type="AlphaFoldDB" id="A0A678TQF5"/>
<evidence type="ECO:0000256" key="4">
    <source>
        <dbReference type="ARBA" id="ARBA00022723"/>
    </source>
</evidence>
<evidence type="ECO:0000313" key="8">
    <source>
        <dbReference type="EMBL" id="AWA45005.1"/>
    </source>
</evidence>
<organism evidence="8">
    <name type="scientific">Saccharum officinarum</name>
    <name type="common">Sugarcane</name>
    <dbReference type="NCBI Taxonomy" id="4547"/>
    <lineage>
        <taxon>Eukaryota</taxon>
        <taxon>Viridiplantae</taxon>
        <taxon>Streptophyta</taxon>
        <taxon>Embryophyta</taxon>
        <taxon>Tracheophyta</taxon>
        <taxon>Spermatophyta</taxon>
        <taxon>Magnoliopsida</taxon>
        <taxon>Liliopsida</taxon>
        <taxon>Poales</taxon>
        <taxon>Poaceae</taxon>
        <taxon>PACMAD clade</taxon>
        <taxon>Panicoideae</taxon>
        <taxon>Andropogonodae</taxon>
        <taxon>Andropogoneae</taxon>
        <taxon>Saccharinae</taxon>
        <taxon>Saccharum</taxon>
        <taxon>Saccharum officinarum species complex</taxon>
    </lineage>
</organism>
<dbReference type="PRINTS" id="PR00476">
    <property type="entry name" value="PHFRCTKINASE"/>
</dbReference>
<gene>
    <name evidence="8" type="ORF">SO80E17_000003</name>
</gene>
<dbReference type="EMBL" id="MH182555">
    <property type="protein sequence ID" value="AWA45005.1"/>
    <property type="molecule type" value="Genomic_DNA"/>
</dbReference>
<feature type="domain" description="Phosphofructokinase" evidence="7">
    <location>
        <begin position="237"/>
        <end position="455"/>
    </location>
</feature>
<dbReference type="Pfam" id="PF00365">
    <property type="entry name" value="PFK"/>
    <property type="match status" value="2"/>
</dbReference>
<accession>A0A678TQF5</accession>
<evidence type="ECO:0000256" key="1">
    <source>
        <dbReference type="ARBA" id="ARBA00001946"/>
    </source>
</evidence>
<dbReference type="UniPathway" id="UPA00109">
    <property type="reaction ID" value="UER00182"/>
</dbReference>
<dbReference type="NCBIfam" id="NF005301">
    <property type="entry name" value="PRK06830.1"/>
    <property type="match status" value="1"/>
</dbReference>
<evidence type="ECO:0000256" key="5">
    <source>
        <dbReference type="ARBA" id="ARBA00022777"/>
    </source>
</evidence>
<keyword evidence="5 8" id="KW-0418">Kinase</keyword>